<evidence type="ECO:0000256" key="7">
    <source>
        <dbReference type="SAM" id="Phobius"/>
    </source>
</evidence>
<dbReference type="PANTHER" id="PTHR30572">
    <property type="entry name" value="MEMBRANE COMPONENT OF TRANSPORTER-RELATED"/>
    <property type="match status" value="1"/>
</dbReference>
<dbReference type="Proteomes" id="UP001225576">
    <property type="component" value="Unassembled WGS sequence"/>
</dbReference>
<accession>A0A0W1KID8</accession>
<keyword evidence="4 7" id="KW-1133">Transmembrane helix</keyword>
<evidence type="ECO:0000256" key="6">
    <source>
        <dbReference type="ARBA" id="ARBA00038076"/>
    </source>
</evidence>
<dbReference type="GO" id="GO:0005886">
    <property type="term" value="C:plasma membrane"/>
    <property type="evidence" value="ECO:0007669"/>
    <property type="project" value="UniProtKB-SubCell"/>
</dbReference>
<keyword evidence="5 7" id="KW-0472">Membrane</keyword>
<gene>
    <name evidence="9" type="primary">yknZ</name>
    <name evidence="9" type="ORF">AQZ59_01797</name>
    <name evidence="10" type="ORF">QP858_09925</name>
</gene>
<dbReference type="InterPro" id="IPR003838">
    <property type="entry name" value="ABC3_permease_C"/>
</dbReference>
<dbReference type="EMBL" id="LNIZ01000014">
    <property type="protein sequence ID" value="KTF03360.1"/>
    <property type="molecule type" value="Genomic_DNA"/>
</dbReference>
<dbReference type="GO" id="GO:0022857">
    <property type="term" value="F:transmembrane transporter activity"/>
    <property type="evidence" value="ECO:0007669"/>
    <property type="project" value="TreeGrafter"/>
</dbReference>
<dbReference type="PANTHER" id="PTHR30572:SF4">
    <property type="entry name" value="ABC TRANSPORTER PERMEASE YTRF"/>
    <property type="match status" value="1"/>
</dbReference>
<feature type="domain" description="ABC3 transporter permease C-terminal" evidence="8">
    <location>
        <begin position="255"/>
        <end position="369"/>
    </location>
</feature>
<evidence type="ECO:0000256" key="4">
    <source>
        <dbReference type="ARBA" id="ARBA00022989"/>
    </source>
</evidence>
<comment type="subcellular location">
    <subcellularLocation>
        <location evidence="1">Cell membrane</location>
        <topology evidence="1">Multi-pass membrane protein</topology>
    </subcellularLocation>
</comment>
<dbReference type="EMBL" id="JASPDQ010000037">
    <property type="protein sequence ID" value="MDK8602769.1"/>
    <property type="molecule type" value="Genomic_DNA"/>
</dbReference>
<dbReference type="RefSeq" id="WP_016444851.1">
    <property type="nucleotide sequence ID" value="NZ_CP127099.1"/>
</dbReference>
<comment type="similarity">
    <text evidence="6">Belongs to the ABC-4 integral membrane protein family.</text>
</comment>
<proteinExistence type="inferred from homology"/>
<dbReference type="PATRIC" id="fig|59561.3.peg.1786"/>
<evidence type="ECO:0000259" key="8">
    <source>
        <dbReference type="Pfam" id="PF02687"/>
    </source>
</evidence>
<sequence>MKNKHTAMYLRMIWKAFLNRITRVFIASLSIAVGGTTLAALGLVAFTVPAQMSKELRAFGANMVILPDSSENLTDGTLQETDSIVGNSVLKRAGYQYGNLLYNQQPLQVMATDLDAVQGVRPYWNLDGKMPANDDEFLVGADVATRYRFSIGDEVGLMQPTSENAVSKQMKVSGIIHTGGPEDEQIVMSTKTLSEFLGDRGYDIIEYSIDADSKVIAQYAKQINTKVKNADAQVVRRISEAETGIATTLRTLIWIVSAIISLLTLIAVSTTLNSIISERSKEIGLKKALGALPGDVMREFVGESLMLGVFGGTLGAATGVWIAAEISRRVFAINLNINWWVVPITLIFSIVIAMLGCLMPARRITKIDPSQVLGGE</sequence>
<evidence type="ECO:0000256" key="1">
    <source>
        <dbReference type="ARBA" id="ARBA00004651"/>
    </source>
</evidence>
<evidence type="ECO:0000313" key="9">
    <source>
        <dbReference type="EMBL" id="KTF03360.1"/>
    </source>
</evidence>
<organism evidence="9 11">
    <name type="scientific">Trueperella bernardiae</name>
    <dbReference type="NCBI Taxonomy" id="59561"/>
    <lineage>
        <taxon>Bacteria</taxon>
        <taxon>Bacillati</taxon>
        <taxon>Actinomycetota</taxon>
        <taxon>Actinomycetes</taxon>
        <taxon>Actinomycetales</taxon>
        <taxon>Actinomycetaceae</taxon>
        <taxon>Trueperella</taxon>
    </lineage>
</organism>
<dbReference type="Pfam" id="PF02687">
    <property type="entry name" value="FtsX"/>
    <property type="match status" value="1"/>
</dbReference>
<comment type="caution">
    <text evidence="9">The sequence shown here is derived from an EMBL/GenBank/DDBJ whole genome shotgun (WGS) entry which is preliminary data.</text>
</comment>
<dbReference type="STRING" id="59561.AQZ59_01797"/>
<evidence type="ECO:0000256" key="5">
    <source>
        <dbReference type="ARBA" id="ARBA00023136"/>
    </source>
</evidence>
<evidence type="ECO:0000313" key="11">
    <source>
        <dbReference type="Proteomes" id="UP000054404"/>
    </source>
</evidence>
<feature type="transmembrane region" description="Helical" evidence="7">
    <location>
        <begin position="339"/>
        <end position="361"/>
    </location>
</feature>
<name>A0A0W1KID8_9ACTO</name>
<keyword evidence="3 7" id="KW-0812">Transmembrane</keyword>
<evidence type="ECO:0000256" key="2">
    <source>
        <dbReference type="ARBA" id="ARBA00022475"/>
    </source>
</evidence>
<reference evidence="9 11" key="1">
    <citation type="submission" date="2015-11" db="EMBL/GenBank/DDBJ databases">
        <title>Draft Genome Sequence of the Type Strain Trueperella bernardiae LCDC 89-0504T, Isolated from Blood Culture.</title>
        <authorList>
            <person name="Bernier A.-M."/>
            <person name="Bernard K."/>
        </authorList>
    </citation>
    <scope>NUCLEOTIDE SEQUENCE [LARGE SCALE GENOMIC DNA]</scope>
    <source>
        <strain evidence="9 11">LCDC 89-0504</strain>
    </source>
</reference>
<dbReference type="AlphaFoldDB" id="A0A0W1KID8"/>
<keyword evidence="11" id="KW-1185">Reference proteome</keyword>
<protein>
    <submittedName>
        <fullName evidence="10">FtsX-like permease family protein</fullName>
    </submittedName>
    <submittedName>
        <fullName evidence="9">Putative ABC transporter permease YknZ</fullName>
    </submittedName>
</protein>
<evidence type="ECO:0000256" key="3">
    <source>
        <dbReference type="ARBA" id="ARBA00022692"/>
    </source>
</evidence>
<feature type="transmembrane region" description="Helical" evidence="7">
    <location>
        <begin position="305"/>
        <end position="324"/>
    </location>
</feature>
<dbReference type="InterPro" id="IPR050250">
    <property type="entry name" value="Macrolide_Exporter_MacB"/>
</dbReference>
<dbReference type="Proteomes" id="UP000054404">
    <property type="component" value="Unassembled WGS sequence"/>
</dbReference>
<evidence type="ECO:0000313" key="10">
    <source>
        <dbReference type="EMBL" id="MDK8602769.1"/>
    </source>
</evidence>
<feature type="transmembrane region" description="Helical" evidence="7">
    <location>
        <begin position="252"/>
        <end position="276"/>
    </location>
</feature>
<keyword evidence="2" id="KW-1003">Cell membrane</keyword>
<reference evidence="10" key="2">
    <citation type="submission" date="2023-05" db="EMBL/GenBank/DDBJ databases">
        <title>Genomic Catalog of Human Bladder Bacteria.</title>
        <authorList>
            <person name="Du J."/>
        </authorList>
    </citation>
    <scope>NUCLEOTIDE SEQUENCE</scope>
    <source>
        <strain evidence="10">UMB1304A</strain>
    </source>
</reference>